<organism evidence="2">
    <name type="scientific">Vibrio sp. F12 FF_152</name>
    <dbReference type="NCBI Taxonomy" id="1652829"/>
    <lineage>
        <taxon>Bacteria</taxon>
        <taxon>Pseudomonadati</taxon>
        <taxon>Pseudomonadota</taxon>
        <taxon>Gammaproteobacteria</taxon>
        <taxon>Vibrionales</taxon>
        <taxon>Vibrionaceae</taxon>
        <taxon>Vibrio</taxon>
    </lineage>
</organism>
<evidence type="ECO:0000313" key="2">
    <source>
        <dbReference type="EMBL" id="AKN40391.1"/>
    </source>
</evidence>
<dbReference type="AlphaFoldDB" id="A0A0H4A3I0"/>
<keyword evidence="1" id="KW-0175">Coiled coil</keyword>
<evidence type="ECO:0000256" key="1">
    <source>
        <dbReference type="SAM" id="Coils"/>
    </source>
</evidence>
<protein>
    <submittedName>
        <fullName evidence="2">Uncharacterized protein</fullName>
    </submittedName>
</protein>
<accession>A0A0H4A3I0</accession>
<proteinExistence type="predicted"/>
<feature type="coiled-coil region" evidence="1">
    <location>
        <begin position="1"/>
        <end position="51"/>
    </location>
</feature>
<sequence length="52" mass="6330">MSLLTSLSDETERKIEKAKIETQRLVEQEVRKESQETEERLKIELKNWKRNQ</sequence>
<reference evidence="2" key="1">
    <citation type="journal article" date="2015" name="MBio">
        <title>Eco-Evolutionary Dynamics of Episomes among Ecologically Cohesive Bacterial Populations.</title>
        <authorList>
            <person name="Xue H."/>
            <person name="Cordero O.X."/>
            <person name="Camas F.M."/>
            <person name="Trimble W."/>
            <person name="Meyer F."/>
            <person name="Guglielmini J."/>
            <person name="Rocha E.P."/>
            <person name="Polz M.F."/>
        </authorList>
    </citation>
    <scope>NUCLEOTIDE SEQUENCE</scope>
    <source>
        <strain evidence="2">F12 FF_152</strain>
    </source>
</reference>
<name>A0A0H4A3I0_9VIBR</name>
<dbReference type="EMBL" id="KP795693">
    <property type="protein sequence ID" value="AKN40391.1"/>
    <property type="molecule type" value="Genomic_DNA"/>
</dbReference>